<evidence type="ECO:0000256" key="3">
    <source>
        <dbReference type="ARBA" id="ARBA00022692"/>
    </source>
</evidence>
<dbReference type="PANTHER" id="PTHR22911:SF6">
    <property type="entry name" value="SOLUTE CARRIER FAMILY 35 MEMBER G1"/>
    <property type="match status" value="1"/>
</dbReference>
<feature type="transmembrane region" description="Helical" evidence="6">
    <location>
        <begin position="275"/>
        <end position="292"/>
    </location>
</feature>
<feature type="transmembrane region" description="Helical" evidence="6">
    <location>
        <begin position="136"/>
        <end position="155"/>
    </location>
</feature>
<evidence type="ECO:0000256" key="6">
    <source>
        <dbReference type="SAM" id="Phobius"/>
    </source>
</evidence>
<feature type="transmembrane region" description="Helical" evidence="6">
    <location>
        <begin position="106"/>
        <end position="124"/>
    </location>
</feature>
<accession>A0A3S0JF30</accession>
<reference evidence="8 9" key="1">
    <citation type="submission" date="2018-12" db="EMBL/GenBank/DDBJ databases">
        <authorList>
            <person name="Yang Y."/>
        </authorList>
    </citation>
    <scope>NUCLEOTIDE SEQUENCE [LARGE SCALE GENOMIC DNA]</scope>
    <source>
        <strain evidence="8 9">L-25-5w-1</strain>
    </source>
</reference>
<dbReference type="Pfam" id="PF00892">
    <property type="entry name" value="EamA"/>
    <property type="match status" value="2"/>
</dbReference>
<feature type="transmembrane region" description="Helical" evidence="6">
    <location>
        <begin position="82"/>
        <end position="100"/>
    </location>
</feature>
<keyword evidence="3 6" id="KW-0812">Transmembrane</keyword>
<dbReference type="RefSeq" id="WP_126619280.1">
    <property type="nucleotide sequence ID" value="NZ_JBHUCY010000066.1"/>
</dbReference>
<dbReference type="GO" id="GO:0016020">
    <property type="term" value="C:membrane"/>
    <property type="evidence" value="ECO:0007669"/>
    <property type="project" value="UniProtKB-SubCell"/>
</dbReference>
<gene>
    <name evidence="8" type="ORF">EJ903_21405</name>
</gene>
<dbReference type="InterPro" id="IPR000620">
    <property type="entry name" value="EamA_dom"/>
</dbReference>
<dbReference type="SUPFAM" id="SSF103481">
    <property type="entry name" value="Multidrug resistance efflux transporter EmrE"/>
    <property type="match status" value="2"/>
</dbReference>
<dbReference type="AlphaFoldDB" id="A0A3S0JF30"/>
<feature type="domain" description="EamA" evidence="7">
    <location>
        <begin position="20"/>
        <end position="151"/>
    </location>
</feature>
<evidence type="ECO:0000256" key="1">
    <source>
        <dbReference type="ARBA" id="ARBA00004141"/>
    </source>
</evidence>
<dbReference type="OrthoDB" id="9812899at2"/>
<name>A0A3S0JF30_9PROT</name>
<proteinExistence type="inferred from homology"/>
<dbReference type="InterPro" id="IPR037185">
    <property type="entry name" value="EmrE-like"/>
</dbReference>
<organism evidence="8 9">
    <name type="scientific">Azospirillum griseum</name>
    <dbReference type="NCBI Taxonomy" id="2496639"/>
    <lineage>
        <taxon>Bacteria</taxon>
        <taxon>Pseudomonadati</taxon>
        <taxon>Pseudomonadota</taxon>
        <taxon>Alphaproteobacteria</taxon>
        <taxon>Rhodospirillales</taxon>
        <taxon>Azospirillaceae</taxon>
        <taxon>Azospirillum</taxon>
    </lineage>
</organism>
<dbReference type="EMBL" id="RXMA01000027">
    <property type="protein sequence ID" value="RTR16154.1"/>
    <property type="molecule type" value="Genomic_DNA"/>
</dbReference>
<evidence type="ECO:0000256" key="4">
    <source>
        <dbReference type="ARBA" id="ARBA00022989"/>
    </source>
</evidence>
<comment type="caution">
    <text evidence="8">The sequence shown here is derived from an EMBL/GenBank/DDBJ whole genome shotgun (WGS) entry which is preliminary data.</text>
</comment>
<feature type="domain" description="EamA" evidence="7">
    <location>
        <begin position="163"/>
        <end position="291"/>
    </location>
</feature>
<evidence type="ECO:0000259" key="7">
    <source>
        <dbReference type="Pfam" id="PF00892"/>
    </source>
</evidence>
<protein>
    <submittedName>
        <fullName evidence="8">DMT family transporter</fullName>
    </submittedName>
</protein>
<evidence type="ECO:0000256" key="2">
    <source>
        <dbReference type="ARBA" id="ARBA00009853"/>
    </source>
</evidence>
<keyword evidence="4 6" id="KW-1133">Transmembrane helix</keyword>
<dbReference type="PANTHER" id="PTHR22911">
    <property type="entry name" value="ACYL-MALONYL CONDENSING ENZYME-RELATED"/>
    <property type="match status" value="1"/>
</dbReference>
<keyword evidence="5 6" id="KW-0472">Membrane</keyword>
<evidence type="ECO:0000313" key="8">
    <source>
        <dbReference type="EMBL" id="RTR16154.1"/>
    </source>
</evidence>
<sequence>MRVQLAKSLTVIGGLSATGKAVLWAIGSSVTFQALTAAMKALGASLPSLEIAFVRGAAALVLVAVTWRAWRDLRMLPDKPIHLLRAGLGTLALLCSVYALSTKLPLALVTLILYSRILLMIPLARLTLGERTGSELWTATMVGFAGVVIAVSPTLTLPDQVPGTLAMMVAAVASAGSQLAVRRLTLTTSSAEIVAAYAVISTMLLAVPTAWVWVPPTAPEAVGLLGVGLLGMTALYCTAQAYRFAPATTVAPLSFIEIPLAAMLDYAAWGKAPSWQTAFGAALIIAATYSVTRINRR</sequence>
<feature type="transmembrane region" description="Helical" evidence="6">
    <location>
        <begin position="51"/>
        <end position="70"/>
    </location>
</feature>
<comment type="subcellular location">
    <subcellularLocation>
        <location evidence="1">Membrane</location>
        <topology evidence="1">Multi-pass membrane protein</topology>
    </subcellularLocation>
</comment>
<evidence type="ECO:0000256" key="5">
    <source>
        <dbReference type="ARBA" id="ARBA00023136"/>
    </source>
</evidence>
<feature type="transmembrane region" description="Helical" evidence="6">
    <location>
        <begin position="220"/>
        <end position="238"/>
    </location>
</feature>
<keyword evidence="9" id="KW-1185">Reference proteome</keyword>
<feature type="transmembrane region" description="Helical" evidence="6">
    <location>
        <begin position="193"/>
        <end position="214"/>
    </location>
</feature>
<dbReference type="Proteomes" id="UP000277007">
    <property type="component" value="Unassembled WGS sequence"/>
</dbReference>
<evidence type="ECO:0000313" key="9">
    <source>
        <dbReference type="Proteomes" id="UP000277007"/>
    </source>
</evidence>
<comment type="similarity">
    <text evidence="2">Belongs to the drug/metabolite transporter (DMT) superfamily. 10 TMS drug/metabolite exporter (DME) (TC 2.A.7.3) family.</text>
</comment>